<evidence type="ECO:0000313" key="1">
    <source>
        <dbReference type="EMBL" id="EXB58124.1"/>
    </source>
</evidence>
<sequence>MNACIADTPGVHVYTVSVVPLRKSLGADRNLADLSEIIFPDEPYRHRGLMGSAA</sequence>
<proteinExistence type="predicted"/>
<reference evidence="2" key="1">
    <citation type="submission" date="2013-01" db="EMBL/GenBank/DDBJ databases">
        <title>Draft Genome Sequence of a Mulberry Tree, Morus notabilis C.K. Schneid.</title>
        <authorList>
            <person name="He N."/>
            <person name="Zhao S."/>
        </authorList>
    </citation>
    <scope>NUCLEOTIDE SEQUENCE</scope>
</reference>
<evidence type="ECO:0000313" key="2">
    <source>
        <dbReference type="Proteomes" id="UP000030645"/>
    </source>
</evidence>
<keyword evidence="2" id="KW-1185">Reference proteome</keyword>
<name>W9R8D8_9ROSA</name>
<organism evidence="1 2">
    <name type="scientific">Morus notabilis</name>
    <dbReference type="NCBI Taxonomy" id="981085"/>
    <lineage>
        <taxon>Eukaryota</taxon>
        <taxon>Viridiplantae</taxon>
        <taxon>Streptophyta</taxon>
        <taxon>Embryophyta</taxon>
        <taxon>Tracheophyta</taxon>
        <taxon>Spermatophyta</taxon>
        <taxon>Magnoliopsida</taxon>
        <taxon>eudicotyledons</taxon>
        <taxon>Gunneridae</taxon>
        <taxon>Pentapetalae</taxon>
        <taxon>rosids</taxon>
        <taxon>fabids</taxon>
        <taxon>Rosales</taxon>
        <taxon>Moraceae</taxon>
        <taxon>Moreae</taxon>
        <taxon>Morus</taxon>
    </lineage>
</organism>
<protein>
    <submittedName>
        <fullName evidence="1">Uncharacterized protein</fullName>
    </submittedName>
</protein>
<accession>W9R8D8</accession>
<dbReference type="EMBL" id="KE344356">
    <property type="protein sequence ID" value="EXB58124.1"/>
    <property type="molecule type" value="Genomic_DNA"/>
</dbReference>
<dbReference type="Proteomes" id="UP000030645">
    <property type="component" value="Unassembled WGS sequence"/>
</dbReference>
<dbReference type="AlphaFoldDB" id="W9R8D8"/>
<gene>
    <name evidence="1" type="ORF">L484_026323</name>
</gene>